<dbReference type="Pfam" id="PF04376">
    <property type="entry name" value="ATE_N"/>
    <property type="match status" value="1"/>
</dbReference>
<evidence type="ECO:0000259" key="4">
    <source>
        <dbReference type="Pfam" id="PF04376"/>
    </source>
</evidence>
<dbReference type="InterPro" id="IPR017138">
    <property type="entry name" value="Asp_Glu_LeuTrfase"/>
</dbReference>
<evidence type="ECO:0000313" key="6">
    <source>
        <dbReference type="EMBL" id="HHH13117.1"/>
    </source>
</evidence>
<dbReference type="HAMAP" id="MF_00689">
    <property type="entry name" value="Bpt"/>
    <property type="match status" value="1"/>
</dbReference>
<comment type="caution">
    <text evidence="6">The sequence shown here is derived from an EMBL/GenBank/DDBJ whole genome shotgun (WGS) entry which is preliminary data.</text>
</comment>
<name>A0A7C5IYR2_9GAMM</name>
<dbReference type="PANTHER" id="PTHR21367">
    <property type="entry name" value="ARGININE-TRNA-PROTEIN TRANSFERASE 1"/>
    <property type="match status" value="1"/>
</dbReference>
<dbReference type="GO" id="GO:0004057">
    <property type="term" value="F:arginyl-tRNA--protein transferase activity"/>
    <property type="evidence" value="ECO:0007669"/>
    <property type="project" value="UniProtKB-EC"/>
</dbReference>
<dbReference type="NCBIfam" id="NF002342">
    <property type="entry name" value="PRK01305.1-3"/>
    <property type="match status" value="1"/>
</dbReference>
<keyword evidence="1" id="KW-0963">Cytoplasm</keyword>
<dbReference type="GO" id="GO:0005737">
    <property type="term" value="C:cytoplasm"/>
    <property type="evidence" value="ECO:0007669"/>
    <property type="project" value="TreeGrafter"/>
</dbReference>
<keyword evidence="2 6" id="KW-0808">Transferase</keyword>
<dbReference type="InterPro" id="IPR007471">
    <property type="entry name" value="N-end_Aminoacyl_Trfase_N"/>
</dbReference>
<evidence type="ECO:0000259" key="5">
    <source>
        <dbReference type="Pfam" id="PF04377"/>
    </source>
</evidence>
<dbReference type="InterPro" id="IPR007472">
    <property type="entry name" value="N-end_Aminoacyl_Trfase_C"/>
</dbReference>
<gene>
    <name evidence="6" type="ORF">ENJ98_02675</name>
</gene>
<proteinExistence type="inferred from homology"/>
<organism evidence="6">
    <name type="scientific">Thiolapillus brandeum</name>
    <dbReference type="NCBI Taxonomy" id="1076588"/>
    <lineage>
        <taxon>Bacteria</taxon>
        <taxon>Pseudomonadati</taxon>
        <taxon>Pseudomonadota</taxon>
        <taxon>Gammaproteobacteria</taxon>
        <taxon>Chromatiales</taxon>
        <taxon>Sedimenticolaceae</taxon>
        <taxon>Thiolapillus</taxon>
    </lineage>
</organism>
<evidence type="ECO:0000256" key="1">
    <source>
        <dbReference type="ARBA" id="ARBA00022490"/>
    </source>
</evidence>
<dbReference type="GO" id="GO:0008914">
    <property type="term" value="F:leucyl-tRNA--protein transferase activity"/>
    <property type="evidence" value="ECO:0007669"/>
    <property type="project" value="InterPro"/>
</dbReference>
<accession>A0A7C5IYR2</accession>
<dbReference type="AlphaFoldDB" id="A0A7C5IYR2"/>
<dbReference type="Gene3D" id="3.40.630.30">
    <property type="match status" value="1"/>
</dbReference>
<dbReference type="NCBIfam" id="NF002341">
    <property type="entry name" value="PRK01305.1-1"/>
    <property type="match status" value="1"/>
</dbReference>
<feature type="non-terminal residue" evidence="6">
    <location>
        <position position="249"/>
    </location>
</feature>
<dbReference type="InterPro" id="IPR030700">
    <property type="entry name" value="N-end_Aminoacyl_Trfase"/>
</dbReference>
<dbReference type="InterPro" id="IPR016181">
    <property type="entry name" value="Acyl_CoA_acyltransferase"/>
</dbReference>
<feature type="domain" description="N-end aminoacyl transferase N-terminal" evidence="4">
    <location>
        <begin position="10"/>
        <end position="80"/>
    </location>
</feature>
<dbReference type="PANTHER" id="PTHR21367:SF1">
    <property type="entry name" value="ARGINYL-TRNA--PROTEIN TRANSFERASE 1"/>
    <property type="match status" value="1"/>
</dbReference>
<dbReference type="EC" id="2.3.2.8" evidence="6"/>
<dbReference type="GO" id="GO:0071596">
    <property type="term" value="P:ubiquitin-dependent protein catabolic process via the N-end rule pathway"/>
    <property type="evidence" value="ECO:0007669"/>
    <property type="project" value="InterPro"/>
</dbReference>
<dbReference type="NCBIfam" id="NF002346">
    <property type="entry name" value="PRK01305.2-3"/>
    <property type="match status" value="1"/>
</dbReference>
<dbReference type="Proteomes" id="UP000886100">
    <property type="component" value="Unassembled WGS sequence"/>
</dbReference>
<dbReference type="PIRSF" id="PIRSF037208">
    <property type="entry name" value="ATE_pro_prd"/>
    <property type="match status" value="1"/>
</dbReference>
<evidence type="ECO:0000256" key="3">
    <source>
        <dbReference type="ARBA" id="ARBA00023315"/>
    </source>
</evidence>
<keyword evidence="3 6" id="KW-0012">Acyltransferase</keyword>
<reference evidence="6" key="1">
    <citation type="journal article" date="2020" name="mSystems">
        <title>Genome- and Community-Level Interaction Insights into Carbon Utilization and Element Cycling Functions of Hydrothermarchaeota in Hydrothermal Sediment.</title>
        <authorList>
            <person name="Zhou Z."/>
            <person name="Liu Y."/>
            <person name="Xu W."/>
            <person name="Pan J."/>
            <person name="Luo Z.H."/>
            <person name="Li M."/>
        </authorList>
    </citation>
    <scope>NUCLEOTIDE SEQUENCE [LARGE SCALE GENOMIC DNA]</scope>
    <source>
        <strain evidence="6">HyVt-535</strain>
    </source>
</reference>
<protein>
    <submittedName>
        <fullName evidence="6">Arginyltransferase</fullName>
        <ecNumber evidence="6">2.3.2.8</ecNumber>
    </submittedName>
</protein>
<dbReference type="Pfam" id="PF04377">
    <property type="entry name" value="ATE_C"/>
    <property type="match status" value="1"/>
</dbReference>
<evidence type="ECO:0000256" key="2">
    <source>
        <dbReference type="ARBA" id="ARBA00022679"/>
    </source>
</evidence>
<dbReference type="SUPFAM" id="SSF55729">
    <property type="entry name" value="Acyl-CoA N-acyltransferases (Nat)"/>
    <property type="match status" value="1"/>
</dbReference>
<dbReference type="EMBL" id="DROM01000166">
    <property type="protein sequence ID" value="HHH13117.1"/>
    <property type="molecule type" value="Genomic_DNA"/>
</dbReference>
<sequence length="249" mass="28890">MFRLGLTPAHACDYLPDRQSRSLVVVDEALLSSRAYDFFLAQGFRRSGSHVYRPWCDRCRQCVAARIPVEAFRPSRGQRRVRRLNADLEADWVVTDRLNDEQWALYRAYLQARHGEGEMARASRAASDAFLFSPWASTRLLELRLGGKLVAVAVTDEQPRSLSALYTFFHPDHARRSLGTLAILLQVEAARAEGRTWLYLGYWIPNCRKMSYKAGFLPVEVRRPEREIREERWERLSSAKEREGFLQRL</sequence>
<feature type="domain" description="N-end rule aminoacyl transferase C-terminal" evidence="5">
    <location>
        <begin position="101"/>
        <end position="221"/>
    </location>
</feature>